<evidence type="ECO:0000313" key="5">
    <source>
        <dbReference type="EMBL" id="BCR85289.1"/>
    </source>
</evidence>
<dbReference type="Pfam" id="PF20147">
    <property type="entry name" value="Crinkler"/>
    <property type="match status" value="1"/>
</dbReference>
<sequence>MAAAITSWVLNPIQSLTMSRPRTRELWCAVPGNLRQPFSIECIADQDNIQTLKKKIWDHAPAHAKKDAADYGDLTLYSPVVQLNYEEEFKIDNGELLHPRRMVTFNPLFPESKDPDVDIIVVVAGGATTRKRKRSESQSANIRRTLSIAEHQLVCPRERTVSKLAAILDDMNIVHVRGTPASGKTRLSELLRDYYRKEGRKAFLIKKWEELDSEDPWGSLIELVKKKNKELEGVSTTSFTVTSSQSEHDLSWVLTSNTVIIVDEAQTTYSDDTLWNTIFKERLTPNVYKFKLCLFCSYGSPATGPDQTFFTPVRLSNRQCISFTPQGQQNSPPIGLFYDKEEFKDVVSRLLTFQYEERFNFDEGALEYIFAISNGHPGAVTSIVDVLYEAYRQDIKHEHIRTLTEDHIIWFLEDAATVFDKLSTRPVNRSFPDISRATNGISNTLCKITEEGSISFDINDASIKFCYQKGWIHRVALDGDDIAVLPSRLHEKYIEYSIGTMSLPLPARFDSLPKLCKEILSKFSIMNLRHSVEGKKMSSASQPRPVEAQYQDEFYGGFTHVAGRGVPISSEWSRTKDGRVDFYIPEKKWAIELLRNHDKVDEHISRFKEGGKYHPWLKENMVEDWIIIDCATSLPTKGFSEPRLWHAVFINDYSELQLYDYQKVLMMSVHLRN</sequence>
<comment type="subcellular location">
    <subcellularLocation>
        <location evidence="1">Host cell</location>
    </subcellularLocation>
    <subcellularLocation>
        <location evidence="2">Secreted</location>
    </subcellularLocation>
</comment>
<feature type="domain" description="Crinkler effector protein N-terminal" evidence="4">
    <location>
        <begin position="25"/>
        <end position="122"/>
    </location>
</feature>
<dbReference type="SUPFAM" id="SSF52540">
    <property type="entry name" value="P-loop containing nucleoside triphosphate hydrolases"/>
    <property type="match status" value="1"/>
</dbReference>
<dbReference type="GO" id="GO:0005576">
    <property type="term" value="C:extracellular region"/>
    <property type="evidence" value="ECO:0007669"/>
    <property type="project" value="UniProtKB-SubCell"/>
</dbReference>
<dbReference type="EMBL" id="AP024417">
    <property type="protein sequence ID" value="BCR85289.1"/>
    <property type="molecule type" value="Genomic_DNA"/>
</dbReference>
<keyword evidence="6" id="KW-1185">Reference proteome</keyword>
<protein>
    <recommendedName>
        <fullName evidence="4">Crinkler effector protein N-terminal domain-containing protein</fullName>
    </recommendedName>
</protein>
<dbReference type="GeneID" id="66979648"/>
<reference evidence="5" key="2">
    <citation type="submission" date="2021-02" db="EMBL/GenBank/DDBJ databases">
        <title>Aspergillus chevalieri M1 genome sequence.</title>
        <authorList>
            <person name="Kadooka C."/>
            <person name="Mori K."/>
            <person name="Futagami T."/>
        </authorList>
    </citation>
    <scope>NUCLEOTIDE SEQUENCE</scope>
    <source>
        <strain evidence="5">M1</strain>
    </source>
</reference>
<name>A0A7R7VIK1_ASPCH</name>
<dbReference type="RefSeq" id="XP_043133811.1">
    <property type="nucleotide sequence ID" value="XM_043285084.1"/>
</dbReference>
<dbReference type="Proteomes" id="UP000637239">
    <property type="component" value="Chromosome 2"/>
</dbReference>
<evidence type="ECO:0000259" key="4">
    <source>
        <dbReference type="Pfam" id="PF20147"/>
    </source>
</evidence>
<dbReference type="InterPro" id="IPR045379">
    <property type="entry name" value="Crinkler_N"/>
</dbReference>
<evidence type="ECO:0000256" key="2">
    <source>
        <dbReference type="ARBA" id="ARBA00004613"/>
    </source>
</evidence>
<dbReference type="GO" id="GO:0043657">
    <property type="term" value="C:host cell"/>
    <property type="evidence" value="ECO:0007669"/>
    <property type="project" value="UniProtKB-SubCell"/>
</dbReference>
<evidence type="ECO:0000256" key="1">
    <source>
        <dbReference type="ARBA" id="ARBA00004340"/>
    </source>
</evidence>
<accession>A0A7R7VIK1</accession>
<dbReference type="InterPro" id="IPR027417">
    <property type="entry name" value="P-loop_NTPase"/>
</dbReference>
<dbReference type="KEGG" id="ache:ACHE_20747A"/>
<proteinExistence type="predicted"/>
<reference evidence="5" key="1">
    <citation type="submission" date="2021-01" db="EMBL/GenBank/DDBJ databases">
        <authorList>
            <consortium name="Aspergillus chevalieri M1 genome sequencing consortium"/>
            <person name="Kazuki M."/>
            <person name="Futagami T."/>
        </authorList>
    </citation>
    <scope>NUCLEOTIDE SEQUENCE</scope>
    <source>
        <strain evidence="5">M1</strain>
    </source>
</reference>
<keyword evidence="3" id="KW-0964">Secreted</keyword>
<dbReference type="AlphaFoldDB" id="A0A7R7VIK1"/>
<gene>
    <name evidence="5" type="ORF">ACHE_20747A</name>
</gene>
<evidence type="ECO:0000313" key="6">
    <source>
        <dbReference type="Proteomes" id="UP000637239"/>
    </source>
</evidence>
<evidence type="ECO:0000256" key="3">
    <source>
        <dbReference type="ARBA" id="ARBA00022525"/>
    </source>
</evidence>
<organism evidence="5 6">
    <name type="scientific">Aspergillus chevalieri</name>
    <name type="common">Eurotium chevalieri</name>
    <dbReference type="NCBI Taxonomy" id="182096"/>
    <lineage>
        <taxon>Eukaryota</taxon>
        <taxon>Fungi</taxon>
        <taxon>Dikarya</taxon>
        <taxon>Ascomycota</taxon>
        <taxon>Pezizomycotina</taxon>
        <taxon>Eurotiomycetes</taxon>
        <taxon>Eurotiomycetidae</taxon>
        <taxon>Eurotiales</taxon>
        <taxon>Aspergillaceae</taxon>
        <taxon>Aspergillus</taxon>
        <taxon>Aspergillus subgen. Aspergillus</taxon>
    </lineage>
</organism>